<evidence type="ECO:0000256" key="1">
    <source>
        <dbReference type="ARBA" id="ARBA00010587"/>
    </source>
</evidence>
<dbReference type="InterPro" id="IPR012827">
    <property type="entry name" value="Hemerythrin_metal-bd"/>
</dbReference>
<protein>
    <submittedName>
        <fullName evidence="5">Putative Hemerythrin</fullName>
    </submittedName>
</protein>
<dbReference type="GO" id="GO:0046872">
    <property type="term" value="F:metal ion binding"/>
    <property type="evidence" value="ECO:0007669"/>
    <property type="project" value="UniProtKB-KW"/>
</dbReference>
<dbReference type="SUPFAM" id="SSF47188">
    <property type="entry name" value="Hemerythrin-like"/>
    <property type="match status" value="1"/>
</dbReference>
<dbReference type="NCBIfam" id="TIGR02481">
    <property type="entry name" value="hemeryth_dom"/>
    <property type="match status" value="1"/>
</dbReference>
<keyword evidence="2" id="KW-0479">Metal-binding</keyword>
<comment type="caution">
    <text evidence="5">The sequence shown here is derived from an EMBL/GenBank/DDBJ whole genome shotgun (WGS) entry which is preliminary data.</text>
</comment>
<dbReference type="InterPro" id="IPR050669">
    <property type="entry name" value="Hemerythrin"/>
</dbReference>
<dbReference type="PROSITE" id="PS00550">
    <property type="entry name" value="HEMERYTHRINS"/>
    <property type="match status" value="1"/>
</dbReference>
<evidence type="ECO:0000256" key="3">
    <source>
        <dbReference type="ARBA" id="ARBA00023004"/>
    </source>
</evidence>
<comment type="similarity">
    <text evidence="1">Belongs to the hemerythrin family.</text>
</comment>
<evidence type="ECO:0000256" key="2">
    <source>
        <dbReference type="ARBA" id="ARBA00022723"/>
    </source>
</evidence>
<proteinExistence type="inferred from homology"/>
<name>E6QHU4_9ZZZZ</name>
<keyword evidence="3" id="KW-0408">Iron</keyword>
<accession>E6QHU4</accession>
<evidence type="ECO:0000313" key="5">
    <source>
        <dbReference type="EMBL" id="CBI06808.1"/>
    </source>
</evidence>
<dbReference type="Gene3D" id="1.20.120.50">
    <property type="entry name" value="Hemerythrin-like"/>
    <property type="match status" value="1"/>
</dbReference>
<dbReference type="PANTHER" id="PTHR37164:SF1">
    <property type="entry name" value="BACTERIOHEMERYTHRIN"/>
    <property type="match status" value="1"/>
</dbReference>
<gene>
    <name evidence="5" type="ORF">CARN6_0082</name>
</gene>
<dbReference type="NCBIfam" id="NF033749">
    <property type="entry name" value="bact_hemeryth"/>
    <property type="match status" value="1"/>
</dbReference>
<dbReference type="InterPro" id="IPR012312">
    <property type="entry name" value="Hemerythrin-like"/>
</dbReference>
<dbReference type="InterPro" id="IPR016131">
    <property type="entry name" value="Haemerythrin_Fe_BS"/>
</dbReference>
<dbReference type="CDD" id="cd12107">
    <property type="entry name" value="Hemerythrin"/>
    <property type="match status" value="1"/>
</dbReference>
<reference evidence="5" key="1">
    <citation type="submission" date="2009-10" db="EMBL/GenBank/DDBJ databases">
        <title>Diversity of trophic interactions inside an arsenic-rich microbial ecosystem.</title>
        <authorList>
            <person name="Bertin P.N."/>
            <person name="Heinrich-Salmeron A."/>
            <person name="Pelletier E."/>
            <person name="Goulhen-Chollet F."/>
            <person name="Arsene-Ploetze F."/>
            <person name="Gallien S."/>
            <person name="Calteau A."/>
            <person name="Vallenet D."/>
            <person name="Casiot C."/>
            <person name="Chane-Woon-Ming B."/>
            <person name="Giloteaux L."/>
            <person name="Barakat M."/>
            <person name="Bonnefoy V."/>
            <person name="Bruneel O."/>
            <person name="Chandler M."/>
            <person name="Cleiss J."/>
            <person name="Duran R."/>
            <person name="Elbaz-Poulichet F."/>
            <person name="Fonknechten N."/>
            <person name="Lauga B."/>
            <person name="Mornico D."/>
            <person name="Ortet P."/>
            <person name="Schaeffer C."/>
            <person name="Siguier P."/>
            <person name="Alexander Thil Smith A."/>
            <person name="Van Dorsselaer A."/>
            <person name="Weissenbach J."/>
            <person name="Medigue C."/>
            <person name="Le Paslier D."/>
        </authorList>
    </citation>
    <scope>NUCLEOTIDE SEQUENCE</scope>
</reference>
<dbReference type="AlphaFoldDB" id="E6QHU4"/>
<organism evidence="5">
    <name type="scientific">mine drainage metagenome</name>
    <dbReference type="NCBI Taxonomy" id="410659"/>
    <lineage>
        <taxon>unclassified sequences</taxon>
        <taxon>metagenomes</taxon>
        <taxon>ecological metagenomes</taxon>
    </lineage>
</organism>
<dbReference type="InterPro" id="IPR035938">
    <property type="entry name" value="Hemerythrin-like_sf"/>
</dbReference>
<dbReference type="PANTHER" id="PTHR37164">
    <property type="entry name" value="BACTERIOHEMERYTHRIN"/>
    <property type="match status" value="1"/>
</dbReference>
<evidence type="ECO:0000259" key="4">
    <source>
        <dbReference type="Pfam" id="PF01814"/>
    </source>
</evidence>
<feature type="domain" description="Hemerythrin-like" evidence="4">
    <location>
        <begin position="9"/>
        <end position="125"/>
    </location>
</feature>
<sequence length="131" mass="14867">MWNHACSVGIEAMDDQHGVLMDTLNELLTALARGAGQTAVRQLMERLIGLTRLHFQSEERLMERYAFPGLAAHAEEHQRLLNKLARWHGQALQGAGSELRGVVEGLREWFQTHTEGADQEYGPWLREHGVR</sequence>
<dbReference type="Pfam" id="PF01814">
    <property type="entry name" value="Hemerythrin"/>
    <property type="match status" value="1"/>
</dbReference>
<dbReference type="EMBL" id="CABQ01000024">
    <property type="protein sequence ID" value="CBI06808.1"/>
    <property type="molecule type" value="Genomic_DNA"/>
</dbReference>